<evidence type="ECO:0000313" key="4">
    <source>
        <dbReference type="Proteomes" id="UP000308197"/>
    </source>
</evidence>
<feature type="compositionally biased region" description="Pro residues" evidence="1">
    <location>
        <begin position="665"/>
        <end position="674"/>
    </location>
</feature>
<feature type="compositionally biased region" description="Low complexity" evidence="1">
    <location>
        <begin position="517"/>
        <end position="528"/>
    </location>
</feature>
<dbReference type="EMBL" id="ML211209">
    <property type="protein sequence ID" value="TFK86233.1"/>
    <property type="molecule type" value="Genomic_DNA"/>
</dbReference>
<dbReference type="Pfam" id="PF03235">
    <property type="entry name" value="GmrSD_N"/>
    <property type="match status" value="1"/>
</dbReference>
<evidence type="ECO:0000313" key="3">
    <source>
        <dbReference type="EMBL" id="TFK86233.1"/>
    </source>
</evidence>
<feature type="compositionally biased region" description="Low complexity" evidence="1">
    <location>
        <begin position="461"/>
        <end position="510"/>
    </location>
</feature>
<evidence type="ECO:0000256" key="1">
    <source>
        <dbReference type="SAM" id="MobiDB-lite"/>
    </source>
</evidence>
<proteinExistence type="predicted"/>
<feature type="region of interest" description="Disordered" evidence="1">
    <location>
        <begin position="392"/>
        <end position="786"/>
    </location>
</feature>
<reference evidence="3 4" key="1">
    <citation type="journal article" date="2019" name="Nat. Ecol. Evol.">
        <title>Megaphylogeny resolves global patterns of mushroom evolution.</title>
        <authorList>
            <person name="Varga T."/>
            <person name="Krizsan K."/>
            <person name="Foldi C."/>
            <person name="Dima B."/>
            <person name="Sanchez-Garcia M."/>
            <person name="Sanchez-Ramirez S."/>
            <person name="Szollosi G.J."/>
            <person name="Szarkandi J.G."/>
            <person name="Papp V."/>
            <person name="Albert L."/>
            <person name="Andreopoulos W."/>
            <person name="Angelini C."/>
            <person name="Antonin V."/>
            <person name="Barry K.W."/>
            <person name="Bougher N.L."/>
            <person name="Buchanan P."/>
            <person name="Buyck B."/>
            <person name="Bense V."/>
            <person name="Catcheside P."/>
            <person name="Chovatia M."/>
            <person name="Cooper J."/>
            <person name="Damon W."/>
            <person name="Desjardin D."/>
            <person name="Finy P."/>
            <person name="Geml J."/>
            <person name="Haridas S."/>
            <person name="Hughes K."/>
            <person name="Justo A."/>
            <person name="Karasinski D."/>
            <person name="Kautmanova I."/>
            <person name="Kiss B."/>
            <person name="Kocsube S."/>
            <person name="Kotiranta H."/>
            <person name="LaButti K.M."/>
            <person name="Lechner B.E."/>
            <person name="Liimatainen K."/>
            <person name="Lipzen A."/>
            <person name="Lukacs Z."/>
            <person name="Mihaltcheva S."/>
            <person name="Morgado L.N."/>
            <person name="Niskanen T."/>
            <person name="Noordeloos M.E."/>
            <person name="Ohm R.A."/>
            <person name="Ortiz-Santana B."/>
            <person name="Ovrebo C."/>
            <person name="Racz N."/>
            <person name="Riley R."/>
            <person name="Savchenko A."/>
            <person name="Shiryaev A."/>
            <person name="Soop K."/>
            <person name="Spirin V."/>
            <person name="Szebenyi C."/>
            <person name="Tomsovsky M."/>
            <person name="Tulloss R.E."/>
            <person name="Uehling J."/>
            <person name="Grigoriev I.V."/>
            <person name="Vagvolgyi C."/>
            <person name="Papp T."/>
            <person name="Martin F.M."/>
            <person name="Miettinen O."/>
            <person name="Hibbett D.S."/>
            <person name="Nagy L.G."/>
        </authorList>
    </citation>
    <scope>NUCLEOTIDE SEQUENCE [LARGE SCALE GENOMIC DNA]</scope>
    <source>
        <strain evidence="3 4">HHB13444</strain>
    </source>
</reference>
<protein>
    <recommendedName>
        <fullName evidence="2">GmrSD restriction endonucleases N-terminal domain-containing protein</fullName>
    </recommendedName>
</protein>
<evidence type="ECO:0000259" key="2">
    <source>
        <dbReference type="Pfam" id="PF03235"/>
    </source>
</evidence>
<feature type="compositionally biased region" description="Low complexity" evidence="1">
    <location>
        <begin position="555"/>
        <end position="573"/>
    </location>
</feature>
<name>A0A5C3PJV0_9APHY</name>
<dbReference type="PANTHER" id="PTHR39639">
    <property type="entry name" value="CHROMOSOME 16, WHOLE GENOME SHOTGUN SEQUENCE"/>
    <property type="match status" value="1"/>
</dbReference>
<organism evidence="3 4">
    <name type="scientific">Polyporus arcularius HHB13444</name>
    <dbReference type="NCBI Taxonomy" id="1314778"/>
    <lineage>
        <taxon>Eukaryota</taxon>
        <taxon>Fungi</taxon>
        <taxon>Dikarya</taxon>
        <taxon>Basidiomycota</taxon>
        <taxon>Agaricomycotina</taxon>
        <taxon>Agaricomycetes</taxon>
        <taxon>Polyporales</taxon>
        <taxon>Polyporaceae</taxon>
        <taxon>Polyporus</taxon>
    </lineage>
</organism>
<dbReference type="PANTHER" id="PTHR39639:SF1">
    <property type="entry name" value="DUF262 DOMAIN-CONTAINING PROTEIN"/>
    <property type="match status" value="1"/>
</dbReference>
<feature type="compositionally biased region" description="Low complexity" evidence="1">
    <location>
        <begin position="437"/>
        <end position="450"/>
    </location>
</feature>
<feature type="domain" description="GmrSD restriction endonucleases N-terminal" evidence="2">
    <location>
        <begin position="57"/>
        <end position="148"/>
    </location>
</feature>
<feature type="region of interest" description="Disordered" evidence="1">
    <location>
        <begin position="1"/>
        <end position="31"/>
    </location>
</feature>
<feature type="compositionally biased region" description="Basic and acidic residues" evidence="1">
    <location>
        <begin position="705"/>
        <end position="786"/>
    </location>
</feature>
<feature type="compositionally biased region" description="Polar residues" evidence="1">
    <location>
        <begin position="599"/>
        <end position="629"/>
    </location>
</feature>
<dbReference type="Proteomes" id="UP000308197">
    <property type="component" value="Unassembled WGS sequence"/>
</dbReference>
<dbReference type="STRING" id="1314778.A0A5C3PJV0"/>
<sequence length="786" mass="87412">MLSDWESSLTELSSDEDEYLPSKASKKKAPLRHAKNEYKISNALRPYRTTTYTAKSLYDQIIDNTIHLDPEYQRDIVWSEAKQSGLIDSILRNYYIPPVLFAVTAHDDGSQTRVCIDGKQRLTSIQLFMDGLIPHKDNVTNKKYWYKPAAGETRLILPKPLMQAFANKQITCIEYDGLSDDEEREIFQRVQLGVALTAAERMQAIPGPWPSLIREAQAIILGDGGFGEDLDWGHDRGRDFQCLATIIFLIDSQPTSTFPGSVKLEKWLQTSKPVSPKTRKAVLETFHIFVALVKDKKYKVAFQKPSRVSPVEFSMIGLLIFLNKEKFSFVQLSNAIWQLRADVRKYHDDVRANSKVTKTIFAFLHKGLKQSSLPSDGKGDTPAAVIIRQKMSEAAEDDEAEPSPAPKVKKEKRRRPQEPESSDDSDYEKAPPKRRASMPSAASSSRLQSSKTPVKTPVSRKASAPTKASTSKAAGKAPAKTAKSTRAAPSSPAQTTASTTSSQPSTPVAAKLPLKVTSRTTRTAQAAAGDMYFPPEPSTSHQRVSIPLPVAMSRAKQQAKQPPKPGGQEPVVKMEIDQSPSFSHGIHDDTAMAVDESTQDTQSPQQQATVSTAVQPSSTVPHSTSNTPTIPAARHASSGMTLPRTAALSVNTSVIRSSSTASPSLPVPPPPPPLSAGTSPSIAVNVPRFAAMTIHDARSPPTAPRSDRDRDRRRTSDGDWDMDRGRDRDRDRYDRDRDYERGRSRTRERGKEREWERPDRDSKRGGRSRESDRDRYRYGRERRKDW</sequence>
<gene>
    <name evidence="3" type="ORF">K466DRAFT_587386</name>
</gene>
<dbReference type="InterPro" id="IPR004919">
    <property type="entry name" value="GmrSD_N"/>
</dbReference>
<keyword evidence="4" id="KW-1185">Reference proteome</keyword>
<feature type="compositionally biased region" description="Low complexity" evidence="1">
    <location>
        <begin position="1"/>
        <end position="12"/>
    </location>
</feature>
<dbReference type="InParanoid" id="A0A5C3PJV0"/>
<accession>A0A5C3PJV0</accession>
<dbReference type="AlphaFoldDB" id="A0A5C3PJV0"/>